<evidence type="ECO:0000259" key="3">
    <source>
        <dbReference type="Pfam" id="PF02525"/>
    </source>
</evidence>
<dbReference type="InterPro" id="IPR029039">
    <property type="entry name" value="Flavoprotein-like_sf"/>
</dbReference>
<reference evidence="4 5" key="1">
    <citation type="submission" date="2016-10" db="EMBL/GenBank/DDBJ databases">
        <authorList>
            <person name="de Groot N.N."/>
        </authorList>
    </citation>
    <scope>NUCLEOTIDE SEQUENCE [LARGE SCALE GENOMIC DNA]</scope>
    <source>
        <strain evidence="4 5">DSM 16077</strain>
    </source>
</reference>
<evidence type="ECO:0000313" key="5">
    <source>
        <dbReference type="Proteomes" id="UP000199759"/>
    </source>
</evidence>
<keyword evidence="2" id="KW-0560">Oxidoreductase</keyword>
<gene>
    <name evidence="4" type="ORF">SAMN04488568_12121</name>
</gene>
<dbReference type="STRING" id="144026.SAMN04488568_12121"/>
<accession>A0A1G9VVI1</accession>
<dbReference type="RefSeq" id="WP_091771610.1">
    <property type="nucleotide sequence ID" value="NZ_FNHG01000021.1"/>
</dbReference>
<protein>
    <submittedName>
        <fullName evidence="4">Putative NADPH-quinone reductase (Modulator of drug activity B)</fullName>
    </submittedName>
</protein>
<dbReference type="InterPro" id="IPR003680">
    <property type="entry name" value="Flavodoxin_fold"/>
</dbReference>
<dbReference type="Proteomes" id="UP000199759">
    <property type="component" value="Unassembled WGS sequence"/>
</dbReference>
<dbReference type="EMBL" id="FNHG01000021">
    <property type="protein sequence ID" value="SDM76312.1"/>
    <property type="molecule type" value="Genomic_DNA"/>
</dbReference>
<dbReference type="Gene3D" id="3.40.50.360">
    <property type="match status" value="1"/>
</dbReference>
<dbReference type="PANTHER" id="PTHR10204">
    <property type="entry name" value="NAD P H OXIDOREDUCTASE-RELATED"/>
    <property type="match status" value="1"/>
</dbReference>
<dbReference type="Pfam" id="PF02525">
    <property type="entry name" value="Flavodoxin_2"/>
    <property type="match status" value="1"/>
</dbReference>
<evidence type="ECO:0000256" key="1">
    <source>
        <dbReference type="ARBA" id="ARBA00006252"/>
    </source>
</evidence>
<dbReference type="SUPFAM" id="SSF52218">
    <property type="entry name" value="Flavoproteins"/>
    <property type="match status" value="1"/>
</dbReference>
<keyword evidence="5" id="KW-1185">Reference proteome</keyword>
<dbReference type="InterPro" id="IPR051545">
    <property type="entry name" value="NAD(P)H_dehydrogenase_qn"/>
</dbReference>
<dbReference type="OrthoDB" id="9798454at2"/>
<dbReference type="GO" id="GO:0005829">
    <property type="term" value="C:cytosol"/>
    <property type="evidence" value="ECO:0007669"/>
    <property type="project" value="TreeGrafter"/>
</dbReference>
<organism evidence="4 5">
    <name type="scientific">Maricaulis salignorans</name>
    <dbReference type="NCBI Taxonomy" id="144026"/>
    <lineage>
        <taxon>Bacteria</taxon>
        <taxon>Pseudomonadati</taxon>
        <taxon>Pseudomonadota</taxon>
        <taxon>Alphaproteobacteria</taxon>
        <taxon>Maricaulales</taxon>
        <taxon>Maricaulaceae</taxon>
        <taxon>Maricaulis</taxon>
    </lineage>
</organism>
<sequence length="195" mass="21012">MPKTVCVINGHPDPAKGHFVEALADAYAHGAGEGDHRVSRIDIAKLPVEFLRNAAEFGRPPCDAIIAERAKIAAADHVVLIYPLWMGSMPAIGKAFLEQVSRDGFMADTSGEANQMPIRKMTGKSVRLIVTMGMPGLAYRLIFGAHSVKAVKQGIFRMVGFKPVRHTILGMVEAAGAKGRAKMLARVQALGRQAR</sequence>
<evidence type="ECO:0000313" key="4">
    <source>
        <dbReference type="EMBL" id="SDM76312.1"/>
    </source>
</evidence>
<proteinExistence type="inferred from homology"/>
<feature type="domain" description="Flavodoxin-like fold" evidence="3">
    <location>
        <begin position="3"/>
        <end position="189"/>
    </location>
</feature>
<evidence type="ECO:0000256" key="2">
    <source>
        <dbReference type="ARBA" id="ARBA00023002"/>
    </source>
</evidence>
<dbReference type="PANTHER" id="PTHR10204:SF34">
    <property type="entry name" value="NAD(P)H DEHYDROGENASE [QUINONE] 1 ISOFORM 1"/>
    <property type="match status" value="1"/>
</dbReference>
<comment type="similarity">
    <text evidence="1">Belongs to the NAD(P)H dehydrogenase (quinone) family.</text>
</comment>
<dbReference type="GO" id="GO:0003955">
    <property type="term" value="F:NAD(P)H dehydrogenase (quinone) activity"/>
    <property type="evidence" value="ECO:0007669"/>
    <property type="project" value="TreeGrafter"/>
</dbReference>
<name>A0A1G9VVI1_9PROT</name>
<dbReference type="AlphaFoldDB" id="A0A1G9VVI1"/>